<evidence type="ECO:0000256" key="1">
    <source>
        <dbReference type="ARBA" id="ARBA00009437"/>
    </source>
</evidence>
<dbReference type="AlphaFoldDB" id="A0A3G9G8J9"/>
<protein>
    <submittedName>
        <fullName evidence="6">Transcriptional regulator</fullName>
    </submittedName>
</protein>
<dbReference type="GO" id="GO:0003700">
    <property type="term" value="F:DNA-binding transcription factor activity"/>
    <property type="evidence" value="ECO:0007669"/>
    <property type="project" value="InterPro"/>
</dbReference>
<dbReference type="InterPro" id="IPR000847">
    <property type="entry name" value="LysR_HTH_N"/>
</dbReference>
<dbReference type="Proteomes" id="UP000198290">
    <property type="component" value="Chromosome"/>
</dbReference>
<evidence type="ECO:0000256" key="3">
    <source>
        <dbReference type="ARBA" id="ARBA00023125"/>
    </source>
</evidence>
<reference evidence="7" key="3">
    <citation type="journal article" date="2017" name="Plant Physiol. Biochem.">
        <title>Differential oxidative and antioxidative response of duckweed Lemna minor toward plant growth promoting/inhibiting bacteria.</title>
        <authorList>
            <person name="Ishizawa H."/>
            <person name="Kuroda M."/>
            <person name="Morikawa M."/>
            <person name="Ike M."/>
        </authorList>
    </citation>
    <scope>NUCLEOTIDE SEQUENCE [LARGE SCALE GENOMIC DNA]</scope>
    <source>
        <strain evidence="7">H3</strain>
    </source>
</reference>
<dbReference type="InterPro" id="IPR005119">
    <property type="entry name" value="LysR_subst-bd"/>
</dbReference>
<dbReference type="FunFam" id="1.10.10.10:FF:000038">
    <property type="entry name" value="Glycine cleavage system transcriptional activator"/>
    <property type="match status" value="1"/>
</dbReference>
<dbReference type="Pfam" id="PF03466">
    <property type="entry name" value="LysR_substrate"/>
    <property type="match status" value="1"/>
</dbReference>
<dbReference type="GO" id="GO:0043565">
    <property type="term" value="F:sequence-specific DNA binding"/>
    <property type="evidence" value="ECO:0007669"/>
    <property type="project" value="TreeGrafter"/>
</dbReference>
<sequence>MNRRLPPLNALKAFESAARQGSFSAAAQTLYVTHGAISRQIQQLEDWLGVALFERHGRRVRLSAAGQSYLPAIQAALDGIAGATEKLIARKQGRRLNINVTPTLAMHWLLPRLTRFQLRYPGVELRLATSDASINNQNADFDIAIRRGKDHWHGFVSHAFLTEREIPVCSPALLARQPIRQPADLAAHTLLHSETRPVAWSRWLAAAGVPGLQSAADQHFDHYYLALQGAVDGLGVTLGALPVIESELASGKLVAPLDGPEISVRGYSWAVPQSLVGDELVAAFCQWLEEEGRPHPA</sequence>
<dbReference type="Gene3D" id="1.10.10.10">
    <property type="entry name" value="Winged helix-like DNA-binding domain superfamily/Winged helix DNA-binding domain"/>
    <property type="match status" value="1"/>
</dbReference>
<evidence type="ECO:0000313" key="7">
    <source>
        <dbReference type="Proteomes" id="UP000198290"/>
    </source>
</evidence>
<reference evidence="6 7" key="2">
    <citation type="journal article" date="2017" name="Genome Announc.">
        <title>Draft genome sequence of Aquitalea magnusonii strain H3, a plant growth-promoting bacterium of duckweed Lemna minor.</title>
        <authorList>
            <person name="Ishizawa H."/>
            <person name="Kuroda M."/>
            <person name="Ike M."/>
        </authorList>
    </citation>
    <scope>NUCLEOTIDE SEQUENCE [LARGE SCALE GENOMIC DNA]</scope>
    <source>
        <strain evidence="6 7">H3</strain>
    </source>
</reference>
<dbReference type="PANTHER" id="PTHR30537:SF74">
    <property type="entry name" value="HTH-TYPE TRANSCRIPTIONAL REGULATOR TRPI"/>
    <property type="match status" value="1"/>
</dbReference>
<dbReference type="FunFam" id="3.40.190.10:FF:000017">
    <property type="entry name" value="Glycine cleavage system transcriptional activator"/>
    <property type="match status" value="1"/>
</dbReference>
<dbReference type="RefSeq" id="WP_089083934.1">
    <property type="nucleotide sequence ID" value="NZ_AP018823.1"/>
</dbReference>
<dbReference type="Pfam" id="PF00126">
    <property type="entry name" value="HTH_1"/>
    <property type="match status" value="1"/>
</dbReference>
<dbReference type="PROSITE" id="PS50931">
    <property type="entry name" value="HTH_LYSR"/>
    <property type="match status" value="1"/>
</dbReference>
<dbReference type="STRING" id="332411.VI06_03830"/>
<dbReference type="NCBIfam" id="NF008352">
    <property type="entry name" value="PRK11139.1"/>
    <property type="match status" value="1"/>
</dbReference>
<dbReference type="OrthoDB" id="9124618at2"/>
<dbReference type="Gene3D" id="3.40.190.10">
    <property type="entry name" value="Periplasmic binding protein-like II"/>
    <property type="match status" value="2"/>
</dbReference>
<dbReference type="GO" id="GO:0006351">
    <property type="term" value="P:DNA-templated transcription"/>
    <property type="evidence" value="ECO:0007669"/>
    <property type="project" value="TreeGrafter"/>
</dbReference>
<dbReference type="InterPro" id="IPR036388">
    <property type="entry name" value="WH-like_DNA-bd_sf"/>
</dbReference>
<accession>A0A3G9G8J9</accession>
<evidence type="ECO:0000256" key="4">
    <source>
        <dbReference type="ARBA" id="ARBA00023163"/>
    </source>
</evidence>
<dbReference type="PRINTS" id="PR00039">
    <property type="entry name" value="HTHLYSR"/>
</dbReference>
<dbReference type="PANTHER" id="PTHR30537">
    <property type="entry name" value="HTH-TYPE TRANSCRIPTIONAL REGULATOR"/>
    <property type="match status" value="1"/>
</dbReference>
<dbReference type="KEGG" id="amah:DLM_0151"/>
<dbReference type="SUPFAM" id="SSF53850">
    <property type="entry name" value="Periplasmic binding protein-like II"/>
    <property type="match status" value="1"/>
</dbReference>
<dbReference type="SUPFAM" id="SSF46785">
    <property type="entry name" value="Winged helix' DNA-binding domain"/>
    <property type="match status" value="1"/>
</dbReference>
<reference evidence="7" key="1">
    <citation type="journal article" date="2017" name="Biotechnol. Biofuels">
        <title>Evaluation of environmental bacterial communities as a factor affecting the growth of duckweed Lemna minor.</title>
        <authorList>
            <person name="Ishizawa H."/>
            <person name="Kuroda M."/>
            <person name="Morikawa M."/>
            <person name="Ike M."/>
        </authorList>
    </citation>
    <scope>NUCLEOTIDE SEQUENCE [LARGE SCALE GENOMIC DNA]</scope>
    <source>
        <strain evidence="7">H3</strain>
    </source>
</reference>
<dbReference type="InterPro" id="IPR036390">
    <property type="entry name" value="WH_DNA-bd_sf"/>
</dbReference>
<keyword evidence="4" id="KW-0804">Transcription</keyword>
<evidence type="ECO:0000256" key="2">
    <source>
        <dbReference type="ARBA" id="ARBA00023015"/>
    </source>
</evidence>
<comment type="similarity">
    <text evidence="1">Belongs to the LysR transcriptional regulatory family.</text>
</comment>
<evidence type="ECO:0000313" key="6">
    <source>
        <dbReference type="EMBL" id="BBF83834.1"/>
    </source>
</evidence>
<dbReference type="CDD" id="cd08432">
    <property type="entry name" value="PBP2_GcdR_TrpI_HvrB_AmpR_like"/>
    <property type="match status" value="1"/>
</dbReference>
<feature type="domain" description="HTH lysR-type" evidence="5">
    <location>
        <begin position="6"/>
        <end position="63"/>
    </location>
</feature>
<evidence type="ECO:0000259" key="5">
    <source>
        <dbReference type="PROSITE" id="PS50931"/>
    </source>
</evidence>
<proteinExistence type="inferred from homology"/>
<dbReference type="InterPro" id="IPR058163">
    <property type="entry name" value="LysR-type_TF_proteobact-type"/>
</dbReference>
<dbReference type="EMBL" id="AP018823">
    <property type="protein sequence ID" value="BBF83834.1"/>
    <property type="molecule type" value="Genomic_DNA"/>
</dbReference>
<gene>
    <name evidence="6" type="ORF">DLM_0151</name>
</gene>
<keyword evidence="7" id="KW-1185">Reference proteome</keyword>
<name>A0A3G9G8J9_9NEIS</name>
<organism evidence="6 7">
    <name type="scientific">Aquitalea magnusonii</name>
    <dbReference type="NCBI Taxonomy" id="332411"/>
    <lineage>
        <taxon>Bacteria</taxon>
        <taxon>Pseudomonadati</taxon>
        <taxon>Pseudomonadota</taxon>
        <taxon>Betaproteobacteria</taxon>
        <taxon>Neisseriales</taxon>
        <taxon>Chromobacteriaceae</taxon>
        <taxon>Aquitalea</taxon>
    </lineage>
</organism>
<keyword evidence="2" id="KW-0805">Transcription regulation</keyword>
<keyword evidence="3" id="KW-0238">DNA-binding</keyword>